<dbReference type="Pfam" id="PF01762">
    <property type="entry name" value="Galactosyl_T"/>
    <property type="match status" value="1"/>
</dbReference>
<evidence type="ECO:0000256" key="6">
    <source>
        <dbReference type="ARBA" id="ARBA00022679"/>
    </source>
</evidence>
<dbReference type="GO" id="GO:0030311">
    <property type="term" value="P:poly-N-acetyllactosamine biosynthetic process"/>
    <property type="evidence" value="ECO:0007669"/>
    <property type="project" value="TreeGrafter"/>
</dbReference>
<evidence type="ECO:0000256" key="14">
    <source>
        <dbReference type="ARBA" id="ARBA00050470"/>
    </source>
</evidence>
<evidence type="ECO:0000256" key="5">
    <source>
        <dbReference type="ARBA" id="ARBA00022676"/>
    </source>
</evidence>
<keyword evidence="9" id="KW-1133">Transmembrane helix</keyword>
<evidence type="ECO:0000256" key="8">
    <source>
        <dbReference type="ARBA" id="ARBA00022968"/>
    </source>
</evidence>
<keyword evidence="7" id="KW-0812">Transmembrane</keyword>
<comment type="cofactor">
    <cofactor evidence="1">
        <name>Mn(2+)</name>
        <dbReference type="ChEBI" id="CHEBI:29035"/>
    </cofactor>
</comment>
<evidence type="ECO:0000256" key="12">
    <source>
        <dbReference type="ARBA" id="ARBA00023180"/>
    </source>
</evidence>
<evidence type="ECO:0000256" key="9">
    <source>
        <dbReference type="ARBA" id="ARBA00022989"/>
    </source>
</evidence>
<evidence type="ECO:0000256" key="4">
    <source>
        <dbReference type="ARBA" id="ARBA00008661"/>
    </source>
</evidence>
<dbReference type="FunFam" id="3.90.550.50:FF:000010">
    <property type="entry name" value="Hexosyltransferase"/>
    <property type="match status" value="1"/>
</dbReference>
<dbReference type="PANTHER" id="PTHR11214">
    <property type="entry name" value="BETA-1,3-N-ACETYLGLUCOSAMINYLTRANSFERASE"/>
    <property type="match status" value="1"/>
</dbReference>
<name>A0A8C7XTD1_9TELE</name>
<keyword evidence="6" id="KW-0808">Transferase</keyword>
<dbReference type="GO" id="GO:0000139">
    <property type="term" value="C:Golgi membrane"/>
    <property type="evidence" value="ECO:0007669"/>
    <property type="project" value="UniProtKB-SubCell"/>
</dbReference>
<keyword evidence="18" id="KW-1185">Reference proteome</keyword>
<dbReference type="GeneTree" id="ENSGT00940000155345"/>
<dbReference type="AlphaFoldDB" id="A0A8C7XTD1"/>
<dbReference type="InterPro" id="IPR002659">
    <property type="entry name" value="Glyco_trans_31"/>
</dbReference>
<evidence type="ECO:0000256" key="13">
    <source>
        <dbReference type="ARBA" id="ARBA00023211"/>
    </source>
</evidence>
<keyword evidence="8" id="KW-0735">Signal-anchor</keyword>
<evidence type="ECO:0000256" key="15">
    <source>
        <dbReference type="ARBA" id="ARBA00065824"/>
    </source>
</evidence>
<comment type="subcellular location">
    <subcellularLocation>
        <location evidence="2 16">Golgi apparatus membrane</location>
        <topology evidence="2 16">Single-pass type II membrane protein</topology>
    </subcellularLocation>
</comment>
<comment type="subunit">
    <text evidence="15">Interacts with B3GNT8; this interaction greatly increases B3GNT2 catalytic activity, independently of B3GNT8 enzymatic activity.</text>
</comment>
<evidence type="ECO:0000256" key="11">
    <source>
        <dbReference type="ARBA" id="ARBA00023136"/>
    </source>
</evidence>
<keyword evidence="13" id="KW-0464">Manganese</keyword>
<keyword evidence="12" id="KW-0325">Glycoprotein</keyword>
<comment type="similarity">
    <text evidence="4 16">Belongs to the glycosyltransferase 31 family.</text>
</comment>
<dbReference type="PANTHER" id="PTHR11214:SF324">
    <property type="entry name" value="HEXOSYLTRANSFERASE"/>
    <property type="match status" value="1"/>
</dbReference>
<reference evidence="17" key="2">
    <citation type="submission" date="2025-09" db="UniProtKB">
        <authorList>
            <consortium name="Ensembl"/>
        </authorList>
    </citation>
    <scope>IDENTIFICATION</scope>
</reference>
<comment type="catalytic activity">
    <reaction evidence="14">
        <text>a beta-D-galactosyl-(1-&gt;4)-N-acetyl-beta-D-glucosaminyl derivative + UDP-N-acetyl-alpha-D-glucosamine = an N-acetyl-beta-D-glucosaminyl-(1-&gt;3)-beta-D-galactosyl-(1-&gt;4)-N-acetyl-beta-D-glucosaminyl derivative + UDP + H(+)</text>
        <dbReference type="Rhea" id="RHEA:14389"/>
        <dbReference type="ChEBI" id="CHEBI:15378"/>
        <dbReference type="ChEBI" id="CHEBI:57705"/>
        <dbReference type="ChEBI" id="CHEBI:58223"/>
        <dbReference type="ChEBI" id="CHEBI:133507"/>
        <dbReference type="ChEBI" id="CHEBI:134090"/>
        <dbReference type="EC" id="2.4.1.149"/>
    </reaction>
</comment>
<evidence type="ECO:0000256" key="16">
    <source>
        <dbReference type="RuleBase" id="RU363063"/>
    </source>
</evidence>
<organism evidence="17 18">
    <name type="scientific">Oryzias sinensis</name>
    <name type="common">Chinese medaka</name>
    <dbReference type="NCBI Taxonomy" id="183150"/>
    <lineage>
        <taxon>Eukaryota</taxon>
        <taxon>Metazoa</taxon>
        <taxon>Chordata</taxon>
        <taxon>Craniata</taxon>
        <taxon>Vertebrata</taxon>
        <taxon>Euteleostomi</taxon>
        <taxon>Actinopterygii</taxon>
        <taxon>Neopterygii</taxon>
        <taxon>Teleostei</taxon>
        <taxon>Neoteleostei</taxon>
        <taxon>Acanthomorphata</taxon>
        <taxon>Ovalentaria</taxon>
        <taxon>Atherinomorphae</taxon>
        <taxon>Beloniformes</taxon>
        <taxon>Adrianichthyidae</taxon>
        <taxon>Oryziinae</taxon>
        <taxon>Oryzias</taxon>
    </lineage>
</organism>
<keyword evidence="5 16" id="KW-0328">Glycosyltransferase</keyword>
<keyword evidence="10 16" id="KW-0333">Golgi apparatus</keyword>
<proteinExistence type="inferred from homology"/>
<dbReference type="EC" id="2.4.1.-" evidence="16"/>
<evidence type="ECO:0000313" key="17">
    <source>
        <dbReference type="Ensembl" id="ENSOSIP00000016679.1"/>
    </source>
</evidence>
<dbReference type="Gene3D" id="3.90.550.50">
    <property type="match status" value="1"/>
</dbReference>
<evidence type="ECO:0000256" key="3">
    <source>
        <dbReference type="ARBA" id="ARBA00004922"/>
    </source>
</evidence>
<evidence type="ECO:0000313" key="18">
    <source>
        <dbReference type="Proteomes" id="UP000694383"/>
    </source>
</evidence>
<dbReference type="GO" id="GO:0006493">
    <property type="term" value="P:protein O-linked glycosylation"/>
    <property type="evidence" value="ECO:0007669"/>
    <property type="project" value="TreeGrafter"/>
</dbReference>
<accession>A0A8C7XTD1</accession>
<dbReference type="Proteomes" id="UP000694383">
    <property type="component" value="Unplaced"/>
</dbReference>
<keyword evidence="11" id="KW-0472">Membrane</keyword>
<evidence type="ECO:0000256" key="2">
    <source>
        <dbReference type="ARBA" id="ARBA00004323"/>
    </source>
</evidence>
<protein>
    <recommendedName>
        <fullName evidence="16">Hexosyltransferase</fullName>
        <ecNumber evidence="16">2.4.1.-</ecNumber>
    </recommendedName>
</protein>
<reference evidence="17" key="1">
    <citation type="submission" date="2025-08" db="UniProtKB">
        <authorList>
            <consortium name="Ensembl"/>
        </authorList>
    </citation>
    <scope>IDENTIFICATION</scope>
</reference>
<evidence type="ECO:0000256" key="1">
    <source>
        <dbReference type="ARBA" id="ARBA00001936"/>
    </source>
</evidence>
<evidence type="ECO:0000256" key="10">
    <source>
        <dbReference type="ARBA" id="ARBA00023034"/>
    </source>
</evidence>
<dbReference type="Ensembl" id="ENSOSIT00000017636.1">
    <property type="protein sequence ID" value="ENSOSIP00000016679.1"/>
    <property type="gene ID" value="ENSOSIG00000009174.1"/>
</dbReference>
<evidence type="ECO:0000256" key="7">
    <source>
        <dbReference type="ARBA" id="ARBA00022692"/>
    </source>
</evidence>
<dbReference type="GO" id="GO:0008532">
    <property type="term" value="F:N-acetyllactosaminide beta-1,3-N-acetylglucosaminyltransferase activity"/>
    <property type="evidence" value="ECO:0007669"/>
    <property type="project" value="UniProtKB-EC"/>
</dbReference>
<sequence>MAGVRKKLKLIVSVTMVNLFIFILISRNSSQVKNSQNKIHIPSKPFWAKLSASPAFWNRQQQILDFQNNPVIWANSSGTDLPDWLNETSLTSDLCRPNFRVTTQVKDYNTLPNRFKDFLLYMRCRSYPIMMDQPDICKEPPFLLLAIKSLSPHFDRRQAIRQSWGRAGVIANRTVVTVFLLGNATSEDHHPDLSEMLLYESAKHKDIVQWDFRDSFFNLTVKEVLFLEWIQARCSGARFIFKGDDDVFVNTYRIMEFLNSVSEPKARDLFVGDVITNAGPHRDKKVKYFIPQSMYVGSYPPYAGGGGYLYSGDIAARLQNVSSHVALYPIDDVYTGMCLRKLGLAPEKHKGFRTFNIDEKYRSNPCAYKSLMLVHPRTPQEMIKIWSWLSRPDLTCQ</sequence>
<comment type="pathway">
    <text evidence="3">Protein modification; protein glycosylation.</text>
</comment>